<evidence type="ECO:0000256" key="2">
    <source>
        <dbReference type="SAM" id="MobiDB-lite"/>
    </source>
</evidence>
<protein>
    <recommendedName>
        <fullName evidence="3">ArsA HSP20-like domain-containing protein</fullName>
    </recommendedName>
</protein>
<dbReference type="Gene3D" id="2.60.40.790">
    <property type="match status" value="1"/>
</dbReference>
<proteinExistence type="inferred from homology"/>
<name>A0AA97GV62_9ACTN</name>
<dbReference type="EMBL" id="CP128986">
    <property type="protein sequence ID" value="WOC13718.1"/>
    <property type="molecule type" value="Genomic_DNA"/>
</dbReference>
<dbReference type="SUPFAM" id="SSF52540">
    <property type="entry name" value="P-loop containing nucleoside triphosphate hydrolases"/>
    <property type="match status" value="1"/>
</dbReference>
<dbReference type="Pfam" id="PF17886">
    <property type="entry name" value="ArsA_HSP20"/>
    <property type="match status" value="1"/>
</dbReference>
<comment type="similarity">
    <text evidence="1">Belongs to the arsA ATPase family.</text>
</comment>
<feature type="domain" description="ArsA HSP20-like" evidence="3">
    <location>
        <begin position="334"/>
        <end position="384"/>
    </location>
</feature>
<dbReference type="InterPro" id="IPR008978">
    <property type="entry name" value="HSP20-like_chaperone"/>
</dbReference>
<dbReference type="InterPro" id="IPR027417">
    <property type="entry name" value="P-loop_NTPase"/>
</dbReference>
<organism evidence="4">
    <name type="scientific">Gordonia sp. MP11Mi</name>
    <dbReference type="NCBI Taxonomy" id="3022769"/>
    <lineage>
        <taxon>Bacteria</taxon>
        <taxon>Bacillati</taxon>
        <taxon>Actinomycetota</taxon>
        <taxon>Actinomycetes</taxon>
        <taxon>Mycobacteriales</taxon>
        <taxon>Gordoniaceae</taxon>
        <taxon>Gordonia</taxon>
    </lineage>
</organism>
<sequence>MLGPGGSGVSVLAAAAALTGVPASQRGAVLPIAGQQRDTLLITLDARSPMPSWLGVYRVPGEPVPVTSGVDLLHVEHLDVIEQAWAEFTAALTALTAGRSALPVVGTLASIAPGELTNLPGAAEFLLLRRVRDAATSGRWRRIVVDFSGVGDPFTLLRAPTVLSAAIERMWPRAKRLAQAGEKPVLAQLSAAVEGIDRDCRDLADLFTDPHSVAAHLVIDPTERGRRAVADQVAIAELTALPLRSVLVSAGDRDRSTAATAATVRGLLGDLDDVRVQEIASAGVLDRLSRIRKVSVPVPAPSGRPYGSGALSVAKLSGDGVDTVFELKWRQSMPEPERLRLGRSGDDLLVAVAGFRHPVRLPSVLRRCRVVGADWADGALSVRFTPDAAVWPADRRNTGRPGSSSPAETIEQDPPE</sequence>
<accession>A0AA97GV62</accession>
<gene>
    <name evidence="4" type="ORF">MP11Mi_28250</name>
</gene>
<evidence type="ECO:0000259" key="3">
    <source>
        <dbReference type="Pfam" id="PF17886"/>
    </source>
</evidence>
<evidence type="ECO:0000313" key="4">
    <source>
        <dbReference type="EMBL" id="WOC13718.1"/>
    </source>
</evidence>
<feature type="region of interest" description="Disordered" evidence="2">
    <location>
        <begin position="392"/>
        <end position="416"/>
    </location>
</feature>
<dbReference type="Gene3D" id="3.40.50.300">
    <property type="entry name" value="P-loop containing nucleotide triphosphate hydrolases"/>
    <property type="match status" value="1"/>
</dbReference>
<reference evidence="4" key="1">
    <citation type="submission" date="2023-06" db="EMBL/GenBank/DDBJ databases">
        <title>Gordonia sp. nov. and Pseudochrobactrum sp. nov., two species isolated from the burying beetle Nicrophorus vespilloides.</title>
        <authorList>
            <person name="Poehlein A."/>
            <person name="Guzman J."/>
            <person name="Daniel R."/>
            <person name="Vilcinskas A."/>
        </authorList>
    </citation>
    <scope>NUCLEOTIDE SEQUENCE</scope>
    <source>
        <strain evidence="4">MP11Mi</strain>
    </source>
</reference>
<dbReference type="InterPro" id="IPR040612">
    <property type="entry name" value="ArsA_HSP20-like"/>
</dbReference>
<dbReference type="AlphaFoldDB" id="A0AA97GV62"/>
<evidence type="ECO:0000256" key="1">
    <source>
        <dbReference type="ARBA" id="ARBA00011040"/>
    </source>
</evidence>